<dbReference type="InterPro" id="IPR021346">
    <property type="entry name" value="Tma16"/>
</dbReference>
<gene>
    <name evidence="3" type="ORF">CALCODRAFT_430282</name>
</gene>
<evidence type="ECO:0000313" key="4">
    <source>
        <dbReference type="Proteomes" id="UP000076842"/>
    </source>
</evidence>
<dbReference type="Pfam" id="PF11176">
    <property type="entry name" value="Tma16"/>
    <property type="match status" value="1"/>
</dbReference>
<dbReference type="STRING" id="1353952.A0A165HYV1"/>
<feature type="region of interest" description="Disordered" evidence="2">
    <location>
        <begin position="100"/>
        <end position="121"/>
    </location>
</feature>
<feature type="region of interest" description="Disordered" evidence="2">
    <location>
        <begin position="1"/>
        <end position="34"/>
    </location>
</feature>
<dbReference type="PANTHER" id="PTHR13349">
    <property type="entry name" value="TRANSLATION MACHINERY-ASSOCIATED PROTEIN 16"/>
    <property type="match status" value="1"/>
</dbReference>
<evidence type="ECO:0000256" key="1">
    <source>
        <dbReference type="ARBA" id="ARBA00034127"/>
    </source>
</evidence>
<organism evidence="3 4">
    <name type="scientific">Calocera cornea HHB12733</name>
    <dbReference type="NCBI Taxonomy" id="1353952"/>
    <lineage>
        <taxon>Eukaryota</taxon>
        <taxon>Fungi</taxon>
        <taxon>Dikarya</taxon>
        <taxon>Basidiomycota</taxon>
        <taxon>Agaricomycotina</taxon>
        <taxon>Dacrymycetes</taxon>
        <taxon>Dacrymycetales</taxon>
        <taxon>Dacrymycetaceae</taxon>
        <taxon>Calocera</taxon>
    </lineage>
</organism>
<evidence type="ECO:0000313" key="3">
    <source>
        <dbReference type="EMBL" id="KZT59924.1"/>
    </source>
</evidence>
<dbReference type="PANTHER" id="PTHR13349:SF2">
    <property type="entry name" value="TRANSLATION MACHINERY-ASSOCIATED PROTEIN 16"/>
    <property type="match status" value="1"/>
</dbReference>
<dbReference type="EMBL" id="KV423936">
    <property type="protein sequence ID" value="KZT59924.1"/>
    <property type="molecule type" value="Genomic_DNA"/>
</dbReference>
<feature type="compositionally biased region" description="Basic and acidic residues" evidence="2">
    <location>
        <begin position="110"/>
        <end position="121"/>
    </location>
</feature>
<dbReference type="OrthoDB" id="270284at2759"/>
<proteinExistence type="inferred from homology"/>
<keyword evidence="4" id="KW-1185">Reference proteome</keyword>
<dbReference type="GO" id="GO:0005634">
    <property type="term" value="C:nucleus"/>
    <property type="evidence" value="ECO:0007669"/>
    <property type="project" value="TreeGrafter"/>
</dbReference>
<sequence>MSPAKAKAGKSSSSKKGPKEKVFHPESRKAGQLERKLLRKHKLEKAGVAKSHKALEQVDRNVFFLHALPEEALALTLSEVHDILRDVWLTRFDPLIEAEQAARRKGRPRSTKEDKLLEQKRKETEEYRTGIEIPDLTHEATVALFRRWNADDPGYLPLLRWIRVSSERPEQLVVSKVGTEKALLNAAAHAGLSMVLEEQAEDPDLGLSRVSELVLGPQAVPSHIIEERLATDLDNLL</sequence>
<reference evidence="3 4" key="1">
    <citation type="journal article" date="2016" name="Mol. Biol. Evol.">
        <title>Comparative Genomics of Early-Diverging Mushroom-Forming Fungi Provides Insights into the Origins of Lignocellulose Decay Capabilities.</title>
        <authorList>
            <person name="Nagy L.G."/>
            <person name="Riley R."/>
            <person name="Tritt A."/>
            <person name="Adam C."/>
            <person name="Daum C."/>
            <person name="Floudas D."/>
            <person name="Sun H."/>
            <person name="Yadav J.S."/>
            <person name="Pangilinan J."/>
            <person name="Larsson K.H."/>
            <person name="Matsuura K."/>
            <person name="Barry K."/>
            <person name="Labutti K."/>
            <person name="Kuo R."/>
            <person name="Ohm R.A."/>
            <person name="Bhattacharya S.S."/>
            <person name="Shirouzu T."/>
            <person name="Yoshinaga Y."/>
            <person name="Martin F.M."/>
            <person name="Grigoriev I.V."/>
            <person name="Hibbett D.S."/>
        </authorList>
    </citation>
    <scope>NUCLEOTIDE SEQUENCE [LARGE SCALE GENOMIC DNA]</scope>
    <source>
        <strain evidence="3 4">HHB12733</strain>
    </source>
</reference>
<dbReference type="InParanoid" id="A0A165HYV1"/>
<dbReference type="Gene3D" id="1.20.1440.170">
    <property type="entry name" value="Translation machinery-associated protein 16-like"/>
    <property type="match status" value="1"/>
</dbReference>
<protein>
    <recommendedName>
        <fullName evidence="5">Translation machinery-associated protein 16</fullName>
    </recommendedName>
</protein>
<dbReference type="InterPro" id="IPR038356">
    <property type="entry name" value="Tma16_sf"/>
</dbReference>
<dbReference type="AlphaFoldDB" id="A0A165HYV1"/>
<feature type="compositionally biased region" description="Basic and acidic residues" evidence="2">
    <location>
        <begin position="17"/>
        <end position="34"/>
    </location>
</feature>
<evidence type="ECO:0008006" key="5">
    <source>
        <dbReference type="Google" id="ProtNLM"/>
    </source>
</evidence>
<name>A0A165HYV1_9BASI</name>
<accession>A0A165HYV1</accession>
<dbReference type="Proteomes" id="UP000076842">
    <property type="component" value="Unassembled WGS sequence"/>
</dbReference>
<feature type="compositionally biased region" description="Low complexity" evidence="2">
    <location>
        <begin position="1"/>
        <end position="15"/>
    </location>
</feature>
<evidence type="ECO:0000256" key="2">
    <source>
        <dbReference type="SAM" id="MobiDB-lite"/>
    </source>
</evidence>
<comment type="similarity">
    <text evidence="1">Belongs to the TMA16 family.</text>
</comment>